<dbReference type="EC" id="3.6.4.13" evidence="2"/>
<keyword evidence="4" id="KW-0378">Hydrolase</keyword>
<reference evidence="13" key="1">
    <citation type="journal article" date="2020" name="Nature">
        <title>Giant virus diversity and host interactions through global metagenomics.</title>
        <authorList>
            <person name="Schulz F."/>
            <person name="Roux S."/>
            <person name="Paez-Espino D."/>
            <person name="Jungbluth S."/>
            <person name="Walsh D.A."/>
            <person name="Denef V.J."/>
            <person name="McMahon K.D."/>
            <person name="Konstantinidis K.T."/>
            <person name="Eloe-Fadrosh E.A."/>
            <person name="Kyrpides N.C."/>
            <person name="Woyke T."/>
        </authorList>
    </citation>
    <scope>NUCLEOTIDE SEQUENCE</scope>
    <source>
        <strain evidence="13">GVMAG-M-3300020185-18</strain>
    </source>
</reference>
<comment type="catalytic activity">
    <reaction evidence="9">
        <text>ATP + H2O = ADP + phosphate + H(+)</text>
        <dbReference type="Rhea" id="RHEA:13065"/>
        <dbReference type="ChEBI" id="CHEBI:15377"/>
        <dbReference type="ChEBI" id="CHEBI:15378"/>
        <dbReference type="ChEBI" id="CHEBI:30616"/>
        <dbReference type="ChEBI" id="CHEBI:43474"/>
        <dbReference type="ChEBI" id="CHEBI:456216"/>
        <dbReference type="EC" id="3.6.4.13"/>
    </reaction>
</comment>
<evidence type="ECO:0000256" key="3">
    <source>
        <dbReference type="ARBA" id="ARBA00022741"/>
    </source>
</evidence>
<evidence type="ECO:0000259" key="12">
    <source>
        <dbReference type="PROSITE" id="PS51195"/>
    </source>
</evidence>
<dbReference type="EMBL" id="MN739324">
    <property type="protein sequence ID" value="QHS98817.1"/>
    <property type="molecule type" value="Genomic_DNA"/>
</dbReference>
<dbReference type="InterPro" id="IPR001650">
    <property type="entry name" value="Helicase_C-like"/>
</dbReference>
<dbReference type="PROSITE" id="PS51194">
    <property type="entry name" value="HELICASE_CTER"/>
    <property type="match status" value="1"/>
</dbReference>
<dbReference type="PROSITE" id="PS51195">
    <property type="entry name" value="Q_MOTIF"/>
    <property type="match status" value="1"/>
</dbReference>
<evidence type="ECO:0000259" key="11">
    <source>
        <dbReference type="PROSITE" id="PS51194"/>
    </source>
</evidence>
<evidence type="ECO:0000256" key="5">
    <source>
        <dbReference type="ARBA" id="ARBA00022806"/>
    </source>
</evidence>
<dbReference type="GO" id="GO:0003723">
    <property type="term" value="F:RNA binding"/>
    <property type="evidence" value="ECO:0007669"/>
    <property type="project" value="UniProtKB-KW"/>
</dbReference>
<dbReference type="InterPro" id="IPR027417">
    <property type="entry name" value="P-loop_NTPase"/>
</dbReference>
<dbReference type="CDD" id="cd18787">
    <property type="entry name" value="SF2_C_DEAD"/>
    <property type="match status" value="1"/>
</dbReference>
<evidence type="ECO:0000256" key="2">
    <source>
        <dbReference type="ARBA" id="ARBA00012552"/>
    </source>
</evidence>
<feature type="domain" description="DEAD-box RNA helicase Q" evidence="12">
    <location>
        <begin position="15"/>
        <end position="43"/>
    </location>
</feature>
<evidence type="ECO:0000256" key="4">
    <source>
        <dbReference type="ARBA" id="ARBA00022801"/>
    </source>
</evidence>
<keyword evidence="7" id="KW-0694">RNA-binding</keyword>
<dbReference type="PANTHER" id="PTHR47960">
    <property type="entry name" value="DEAD-BOX ATP-DEPENDENT RNA HELICASE 50"/>
    <property type="match status" value="1"/>
</dbReference>
<dbReference type="InterPro" id="IPR014014">
    <property type="entry name" value="RNA_helicase_DEAD_Q_motif"/>
</dbReference>
<dbReference type="InterPro" id="IPR000629">
    <property type="entry name" value="RNA-helicase_DEAD-box_CS"/>
</dbReference>
<dbReference type="GO" id="GO:0016787">
    <property type="term" value="F:hydrolase activity"/>
    <property type="evidence" value="ECO:0007669"/>
    <property type="project" value="UniProtKB-KW"/>
</dbReference>
<dbReference type="SUPFAM" id="SSF52540">
    <property type="entry name" value="P-loop containing nucleoside triphosphate hydrolases"/>
    <property type="match status" value="1"/>
</dbReference>
<keyword evidence="5" id="KW-0347">Helicase</keyword>
<keyword evidence="3" id="KW-0547">Nucleotide-binding</keyword>
<dbReference type="PROSITE" id="PS00039">
    <property type="entry name" value="DEAD_ATP_HELICASE"/>
    <property type="match status" value="1"/>
</dbReference>
<sequence>MNYNQTKEEHYIKDWEDSNLNLKKGVLRGIYAFGFEKPSSIQQKAILPFVKKNSKGERKDIVAQAQSGTGKTGCFVVSMLQIINENLNKTQAMILAPTHELAEQIAFVVNGLGHYLKIKTQLLIGGKPVEKDKKDLEDNQPHVVVGTPGRVQDLIRRKWLNVNTLQLLVIDEADEMLSTGFQEQMYKIFQFMPENIQIGLFSATMPVELEELTKAFLRKPTKILVKSEELTLQGIAQYYISLIDDQQKYECIKDLFSNLSITQAIIYCNSTRRVDDLTEAMKTDEFPVEKIHGKMAQSERREIHKEFKNGRCRVLITSDLFARGIDVQQVSIVINFDIPKNEHTYLHRIGRSGRWGRKGIAINFQTKYDIQRIKKFEEYYETKIMEMPGNYAEHLQTV</sequence>
<dbReference type="GO" id="GO:0003724">
    <property type="term" value="F:RNA helicase activity"/>
    <property type="evidence" value="ECO:0007669"/>
    <property type="project" value="UniProtKB-EC"/>
</dbReference>
<dbReference type="AlphaFoldDB" id="A0A6C0C2H6"/>
<dbReference type="Pfam" id="PF00270">
    <property type="entry name" value="DEAD"/>
    <property type="match status" value="1"/>
</dbReference>
<feature type="domain" description="Helicase ATP-binding" evidence="10">
    <location>
        <begin position="52"/>
        <end position="223"/>
    </location>
</feature>
<keyword evidence="6" id="KW-0067">ATP-binding</keyword>
<evidence type="ECO:0000256" key="8">
    <source>
        <dbReference type="ARBA" id="ARBA00038316"/>
    </source>
</evidence>
<feature type="domain" description="Helicase C-terminal" evidence="11">
    <location>
        <begin position="251"/>
        <end position="395"/>
    </location>
</feature>
<evidence type="ECO:0000256" key="7">
    <source>
        <dbReference type="ARBA" id="ARBA00022884"/>
    </source>
</evidence>
<name>A0A6C0C2H6_9ZZZZ</name>
<dbReference type="InterPro" id="IPR011545">
    <property type="entry name" value="DEAD/DEAH_box_helicase_dom"/>
</dbReference>
<dbReference type="InterPro" id="IPR014001">
    <property type="entry name" value="Helicase_ATP-bd"/>
</dbReference>
<protein>
    <recommendedName>
        <fullName evidence="2">RNA helicase</fullName>
        <ecNumber evidence="2">3.6.4.13</ecNumber>
    </recommendedName>
</protein>
<proteinExistence type="inferred from homology"/>
<comment type="similarity">
    <text evidence="8">Belongs to the DEAD box helicase family. DDX6/DHH1 subfamily.</text>
</comment>
<dbReference type="SMART" id="SM00487">
    <property type="entry name" value="DEXDc"/>
    <property type="match status" value="1"/>
</dbReference>
<dbReference type="GO" id="GO:0005737">
    <property type="term" value="C:cytoplasm"/>
    <property type="evidence" value="ECO:0007669"/>
    <property type="project" value="UniProtKB-SubCell"/>
</dbReference>
<dbReference type="SMART" id="SM00490">
    <property type="entry name" value="HELICc"/>
    <property type="match status" value="1"/>
</dbReference>
<dbReference type="Pfam" id="PF00271">
    <property type="entry name" value="Helicase_C"/>
    <property type="match status" value="1"/>
</dbReference>
<evidence type="ECO:0000256" key="1">
    <source>
        <dbReference type="ARBA" id="ARBA00004496"/>
    </source>
</evidence>
<evidence type="ECO:0000256" key="9">
    <source>
        <dbReference type="ARBA" id="ARBA00047984"/>
    </source>
</evidence>
<accession>A0A6C0C2H6</accession>
<evidence type="ECO:0000259" key="10">
    <source>
        <dbReference type="PROSITE" id="PS51192"/>
    </source>
</evidence>
<dbReference type="GO" id="GO:0005524">
    <property type="term" value="F:ATP binding"/>
    <property type="evidence" value="ECO:0007669"/>
    <property type="project" value="UniProtKB-KW"/>
</dbReference>
<dbReference type="PROSITE" id="PS51192">
    <property type="entry name" value="HELICASE_ATP_BIND_1"/>
    <property type="match status" value="1"/>
</dbReference>
<comment type="subcellular location">
    <subcellularLocation>
        <location evidence="1">Cytoplasm</location>
    </subcellularLocation>
</comment>
<evidence type="ECO:0000313" key="13">
    <source>
        <dbReference type="EMBL" id="QHS98817.1"/>
    </source>
</evidence>
<evidence type="ECO:0000256" key="6">
    <source>
        <dbReference type="ARBA" id="ARBA00022840"/>
    </source>
</evidence>
<organism evidence="13">
    <name type="scientific">viral metagenome</name>
    <dbReference type="NCBI Taxonomy" id="1070528"/>
    <lineage>
        <taxon>unclassified sequences</taxon>
        <taxon>metagenomes</taxon>
        <taxon>organismal metagenomes</taxon>
    </lineage>
</organism>
<dbReference type="Gene3D" id="3.40.50.300">
    <property type="entry name" value="P-loop containing nucleotide triphosphate hydrolases"/>
    <property type="match status" value="2"/>
</dbReference>
<dbReference type="FunFam" id="3.40.50.300:FF:000849">
    <property type="entry name" value="ATP-dependent RNA helicase DBP5"/>
    <property type="match status" value="1"/>
</dbReference>